<evidence type="ECO:0000256" key="1">
    <source>
        <dbReference type="SAM" id="SignalP"/>
    </source>
</evidence>
<dbReference type="AlphaFoldDB" id="A0AA43M8S3"/>
<evidence type="ECO:0000313" key="3">
    <source>
        <dbReference type="Proteomes" id="UP001161160"/>
    </source>
</evidence>
<evidence type="ECO:0000313" key="2">
    <source>
        <dbReference type="EMBL" id="MDH6504286.1"/>
    </source>
</evidence>
<name>A0AA43M8S3_9BURK</name>
<dbReference type="Proteomes" id="UP001161160">
    <property type="component" value="Unassembled WGS sequence"/>
</dbReference>
<proteinExistence type="predicted"/>
<feature type="chain" id="PRO_5041410121" description="Lipoprotein" evidence="1">
    <location>
        <begin position="20"/>
        <end position="170"/>
    </location>
</feature>
<dbReference type="EMBL" id="JARXYA010000007">
    <property type="protein sequence ID" value="MDH6504286.1"/>
    <property type="molecule type" value="Genomic_DNA"/>
</dbReference>
<keyword evidence="1" id="KW-0732">Signal</keyword>
<keyword evidence="3" id="KW-1185">Reference proteome</keyword>
<protein>
    <recommendedName>
        <fullName evidence="4">Lipoprotein</fullName>
    </recommendedName>
</protein>
<accession>A0AA43M8S3</accession>
<sequence>MSYLSIWQMKRYCLGFTLAGTLLVLSACDSADLPSYWLCDGFAIQELVADNGIVKESYIDHHQLVLDIWGKSIYQFYQPTLSSSYQVCNATHKVGEFDGLMHFAYPNCNLDPHPTLGMIYADGVLSPASGLLVIHERKRMNEHLIRNEGRYQCQNLGHRFSFNEINYVKP</sequence>
<dbReference type="RefSeq" id="WP_280756833.1">
    <property type="nucleotide sequence ID" value="NZ_JARXXW010000003.1"/>
</dbReference>
<feature type="signal peptide" evidence="1">
    <location>
        <begin position="1"/>
        <end position="19"/>
    </location>
</feature>
<evidence type="ECO:0008006" key="4">
    <source>
        <dbReference type="Google" id="ProtNLM"/>
    </source>
</evidence>
<gene>
    <name evidence="2" type="ORF">M2127_001602</name>
</gene>
<comment type="caution">
    <text evidence="2">The sequence shown here is derived from an EMBL/GenBank/DDBJ whole genome shotgun (WGS) entry which is preliminary data.</text>
</comment>
<organism evidence="2 3">
    <name type="scientific">Polynucleobacter sphagniphilus</name>
    <dbReference type="NCBI Taxonomy" id="1743169"/>
    <lineage>
        <taxon>Bacteria</taxon>
        <taxon>Pseudomonadati</taxon>
        <taxon>Pseudomonadota</taxon>
        <taxon>Betaproteobacteria</taxon>
        <taxon>Burkholderiales</taxon>
        <taxon>Burkholderiaceae</taxon>
        <taxon>Polynucleobacter</taxon>
    </lineage>
</organism>
<reference evidence="2" key="1">
    <citation type="submission" date="2023-04" db="EMBL/GenBank/DDBJ databases">
        <title>Genome Encyclopedia of Bacteria and Archaea VI: Functional Genomics of Type Strains.</title>
        <authorList>
            <person name="Whitman W."/>
        </authorList>
    </citation>
    <scope>NUCLEOTIDE SEQUENCE</scope>
    <source>
        <strain evidence="2">Enz.4-51</strain>
    </source>
</reference>